<feature type="transmembrane region" description="Helical" evidence="8">
    <location>
        <begin position="260"/>
        <end position="279"/>
    </location>
</feature>
<name>B3RIW2_TRIAD</name>
<feature type="transmembrane region" description="Helical" evidence="8">
    <location>
        <begin position="69"/>
        <end position="89"/>
    </location>
</feature>
<keyword evidence="3 8" id="KW-1133">Transmembrane helix</keyword>
<feature type="transmembrane region" description="Helical" evidence="8">
    <location>
        <begin position="197"/>
        <end position="216"/>
    </location>
</feature>
<evidence type="ECO:0000313" key="11">
    <source>
        <dbReference type="Proteomes" id="UP000009022"/>
    </source>
</evidence>
<dbReference type="STRING" id="10228.B3RIW2"/>
<dbReference type="InterPro" id="IPR017452">
    <property type="entry name" value="GPCR_Rhodpsn_7TM"/>
</dbReference>
<dbReference type="Pfam" id="PF00001">
    <property type="entry name" value="7tm_1"/>
    <property type="match status" value="1"/>
</dbReference>
<dbReference type="FunFam" id="1.20.1070.10:FF:000803">
    <property type="entry name" value="Neuropeptide FF receptor 2"/>
    <property type="match status" value="1"/>
</dbReference>
<organism evidence="10 11">
    <name type="scientific">Trichoplax adhaerens</name>
    <name type="common">Trichoplax reptans</name>
    <dbReference type="NCBI Taxonomy" id="10228"/>
    <lineage>
        <taxon>Eukaryota</taxon>
        <taxon>Metazoa</taxon>
        <taxon>Placozoa</taxon>
        <taxon>Uniplacotomia</taxon>
        <taxon>Trichoplacea</taxon>
        <taxon>Trichoplacidae</taxon>
        <taxon>Trichoplax</taxon>
    </lineage>
</organism>
<evidence type="ECO:0000256" key="2">
    <source>
        <dbReference type="ARBA" id="ARBA00022692"/>
    </source>
</evidence>
<dbReference type="PROSITE" id="PS50262">
    <property type="entry name" value="G_PROTEIN_RECEP_F1_2"/>
    <property type="match status" value="1"/>
</dbReference>
<dbReference type="GO" id="GO:0008528">
    <property type="term" value="F:G protein-coupled peptide receptor activity"/>
    <property type="evidence" value="ECO:0000318"/>
    <property type="project" value="GO_Central"/>
</dbReference>
<evidence type="ECO:0000313" key="10">
    <source>
        <dbReference type="EMBL" id="EDV28458.1"/>
    </source>
</evidence>
<keyword evidence="4" id="KW-0297">G-protein coupled receptor</keyword>
<dbReference type="PRINTS" id="PR00237">
    <property type="entry name" value="GPCRRHODOPSN"/>
</dbReference>
<dbReference type="RefSeq" id="XP_002107660.1">
    <property type="nucleotide sequence ID" value="XM_002107624.1"/>
</dbReference>
<keyword evidence="2 8" id="KW-0812">Transmembrane</keyword>
<feature type="transmembrane region" description="Helical" evidence="8">
    <location>
        <begin position="109"/>
        <end position="128"/>
    </location>
</feature>
<dbReference type="SUPFAM" id="SSF81321">
    <property type="entry name" value="Family A G protein-coupled receptor-like"/>
    <property type="match status" value="1"/>
</dbReference>
<feature type="transmembrane region" description="Helical" evidence="8">
    <location>
        <begin position="29"/>
        <end position="57"/>
    </location>
</feature>
<keyword evidence="11" id="KW-1185">Reference proteome</keyword>
<evidence type="ECO:0000256" key="7">
    <source>
        <dbReference type="ARBA" id="ARBA00023224"/>
    </source>
</evidence>
<dbReference type="PANTHER" id="PTHR45695">
    <property type="entry name" value="LEUCOKININ RECEPTOR-RELATED"/>
    <property type="match status" value="1"/>
</dbReference>
<evidence type="ECO:0000256" key="6">
    <source>
        <dbReference type="ARBA" id="ARBA00023170"/>
    </source>
</evidence>
<dbReference type="HOGENOM" id="CLU_056254_0_0_1"/>
<evidence type="ECO:0000256" key="5">
    <source>
        <dbReference type="ARBA" id="ARBA00023136"/>
    </source>
</evidence>
<dbReference type="CDD" id="cd00637">
    <property type="entry name" value="7tm_classA_rhodopsin-like"/>
    <property type="match status" value="1"/>
</dbReference>
<dbReference type="Gene3D" id="1.20.1070.10">
    <property type="entry name" value="Rhodopsin 7-helix transmembrane proteins"/>
    <property type="match status" value="1"/>
</dbReference>
<evidence type="ECO:0000256" key="3">
    <source>
        <dbReference type="ARBA" id="ARBA00022989"/>
    </source>
</evidence>
<dbReference type="GO" id="GO:0005886">
    <property type="term" value="C:plasma membrane"/>
    <property type="evidence" value="ECO:0000318"/>
    <property type="project" value="GO_Central"/>
</dbReference>
<dbReference type="eggNOG" id="KOG3656">
    <property type="taxonomic scope" value="Eukaryota"/>
</dbReference>
<evidence type="ECO:0000256" key="8">
    <source>
        <dbReference type="SAM" id="Phobius"/>
    </source>
</evidence>
<dbReference type="InterPro" id="IPR000276">
    <property type="entry name" value="GPCR_Rhodpsn"/>
</dbReference>
<comment type="subcellular location">
    <subcellularLocation>
        <location evidence="1">Membrane</location>
        <topology evidence="1">Multi-pass membrane protein</topology>
    </subcellularLocation>
</comment>
<dbReference type="KEGG" id="tad:TRIADDRAFT_51391"/>
<keyword evidence="5 8" id="KW-0472">Membrane</keyword>
<evidence type="ECO:0000256" key="4">
    <source>
        <dbReference type="ARBA" id="ARBA00023040"/>
    </source>
</evidence>
<protein>
    <recommendedName>
        <fullName evidence="9">G-protein coupled receptors family 1 profile domain-containing protein</fullName>
    </recommendedName>
</protein>
<dbReference type="OrthoDB" id="6076970at2759"/>
<dbReference type="GO" id="GO:0007218">
    <property type="term" value="P:neuropeptide signaling pathway"/>
    <property type="evidence" value="ECO:0000318"/>
    <property type="project" value="GO_Central"/>
</dbReference>
<keyword evidence="6" id="KW-0675">Receptor</keyword>
<proteinExistence type="predicted"/>
<gene>
    <name evidence="10" type="ORF">TRIADDRAFT_51391</name>
</gene>
<dbReference type="EMBL" id="DS985241">
    <property type="protein sequence ID" value="EDV28458.1"/>
    <property type="molecule type" value="Genomic_DNA"/>
</dbReference>
<dbReference type="GeneID" id="6749678"/>
<evidence type="ECO:0000256" key="1">
    <source>
        <dbReference type="ARBA" id="ARBA00004141"/>
    </source>
</evidence>
<dbReference type="InParanoid" id="B3RIW2"/>
<keyword evidence="7" id="KW-0807">Transducer</keyword>
<dbReference type="AlphaFoldDB" id="B3RIW2"/>
<feature type="transmembrane region" description="Helical" evidence="8">
    <location>
        <begin position="148"/>
        <end position="168"/>
    </location>
</feature>
<dbReference type="PANTHER" id="PTHR45695:SF9">
    <property type="entry name" value="LEUCOKININ RECEPTOR"/>
    <property type="match status" value="1"/>
</dbReference>
<feature type="domain" description="G-protein coupled receptors family 1 profile" evidence="9">
    <location>
        <begin position="48"/>
        <end position="325"/>
    </location>
</feature>
<evidence type="ECO:0000259" key="9">
    <source>
        <dbReference type="PROSITE" id="PS50262"/>
    </source>
</evidence>
<sequence>MTLKNSSFSIPNQTRSCIDDGNFESTQGIILIVKIVAFITICTVSTVGNLIIAYVIVRTHRLWTFTNIMMLNYSIVTLLFLASGLLQFITDIIYRESWPFGEFLCKITYSSFVVTVVVSAFSITFMCYARYRVICLPLNIQPNRRQALYSIIFSWVVAIACMIPYAIVLKITRYGKNDYCVIDSSWGNGGHRPVYDFSIFAITYFMPMLVATYYNIRVIKGLKIGRSYRSKSHHKLSGNSYYQPDESIDQVKEKLRQMSVFIFTAYLIAWLPYWIYVLLINTKILNAIILQVKKFDCHIISKVLIVRTFTKYIAYFYSTSNVFVCYYYNPHFNAAFKSIFCCKRCIKGSDCSFDQDQRFCSIYKCSYRSDTPIYSSRGCNEDSGNKIEFFCQIVMITFSLFILSLRDT</sequence>
<dbReference type="CTD" id="6749678"/>
<reference evidence="10 11" key="1">
    <citation type="journal article" date="2008" name="Nature">
        <title>The Trichoplax genome and the nature of placozoans.</title>
        <authorList>
            <person name="Srivastava M."/>
            <person name="Begovic E."/>
            <person name="Chapman J."/>
            <person name="Putnam N.H."/>
            <person name="Hellsten U."/>
            <person name="Kawashima T."/>
            <person name="Kuo A."/>
            <person name="Mitros T."/>
            <person name="Salamov A."/>
            <person name="Carpenter M.L."/>
            <person name="Signorovitch A.Y."/>
            <person name="Moreno M.A."/>
            <person name="Kamm K."/>
            <person name="Grimwood J."/>
            <person name="Schmutz J."/>
            <person name="Shapiro H."/>
            <person name="Grigoriev I.V."/>
            <person name="Buss L.W."/>
            <person name="Schierwater B."/>
            <person name="Dellaporta S.L."/>
            <person name="Rokhsar D.S."/>
        </authorList>
    </citation>
    <scope>NUCLEOTIDE SEQUENCE [LARGE SCALE GENOMIC DNA]</scope>
    <source>
        <strain evidence="10 11">Grell-BS-1999</strain>
    </source>
</reference>
<dbReference type="PhylomeDB" id="B3RIW2"/>
<dbReference type="Proteomes" id="UP000009022">
    <property type="component" value="Unassembled WGS sequence"/>
</dbReference>
<accession>B3RIW2</accession>